<gene>
    <name evidence="2" type="ORF">OIU79_018158</name>
</gene>
<feature type="transmembrane region" description="Helical" evidence="1">
    <location>
        <begin position="21"/>
        <end position="49"/>
    </location>
</feature>
<dbReference type="OrthoDB" id="9909019at2759"/>
<comment type="caution">
    <text evidence="2">The sequence shown here is derived from an EMBL/GenBank/DDBJ whole genome shotgun (WGS) entry which is preliminary data.</text>
</comment>
<accession>A0A9Q0WY18</accession>
<dbReference type="Proteomes" id="UP001151532">
    <property type="component" value="Chromosome 5"/>
</dbReference>
<keyword evidence="3" id="KW-1185">Reference proteome</keyword>
<keyword evidence="1" id="KW-1133">Transmembrane helix</keyword>
<proteinExistence type="predicted"/>
<name>A0A9Q0WY18_SALPP</name>
<reference evidence="2" key="1">
    <citation type="submission" date="2022-11" db="EMBL/GenBank/DDBJ databases">
        <authorList>
            <person name="Hyden B.L."/>
            <person name="Feng K."/>
            <person name="Yates T."/>
            <person name="Jawdy S."/>
            <person name="Smart L.B."/>
            <person name="Muchero W."/>
        </authorList>
    </citation>
    <scope>NUCLEOTIDE SEQUENCE</scope>
    <source>
        <tissue evidence="2">Shoot tip</tissue>
    </source>
</reference>
<keyword evidence="1" id="KW-0472">Membrane</keyword>
<dbReference type="AlphaFoldDB" id="A0A9Q0WY18"/>
<feature type="transmembrane region" description="Helical" evidence="1">
    <location>
        <begin position="61"/>
        <end position="83"/>
    </location>
</feature>
<dbReference type="EMBL" id="JAPFFK010000002">
    <property type="protein sequence ID" value="KAJ6774918.1"/>
    <property type="molecule type" value="Genomic_DNA"/>
</dbReference>
<protein>
    <submittedName>
        <fullName evidence="2">ZINC FINGER DHHC DOMAIN CONTAINING PROTEIN</fullName>
    </submittedName>
</protein>
<keyword evidence="1" id="KW-0812">Transmembrane</keyword>
<evidence type="ECO:0000256" key="1">
    <source>
        <dbReference type="SAM" id="Phobius"/>
    </source>
</evidence>
<evidence type="ECO:0000313" key="3">
    <source>
        <dbReference type="Proteomes" id="UP001151532"/>
    </source>
</evidence>
<evidence type="ECO:0000313" key="2">
    <source>
        <dbReference type="EMBL" id="KAJ6774918.1"/>
    </source>
</evidence>
<organism evidence="2 3">
    <name type="scientific">Salix purpurea</name>
    <name type="common">Purple osier willow</name>
    <dbReference type="NCBI Taxonomy" id="77065"/>
    <lineage>
        <taxon>Eukaryota</taxon>
        <taxon>Viridiplantae</taxon>
        <taxon>Streptophyta</taxon>
        <taxon>Embryophyta</taxon>
        <taxon>Tracheophyta</taxon>
        <taxon>Spermatophyta</taxon>
        <taxon>Magnoliopsida</taxon>
        <taxon>eudicotyledons</taxon>
        <taxon>Gunneridae</taxon>
        <taxon>Pentapetalae</taxon>
        <taxon>rosids</taxon>
        <taxon>fabids</taxon>
        <taxon>Malpighiales</taxon>
        <taxon>Salicaceae</taxon>
        <taxon>Saliceae</taxon>
        <taxon>Salix</taxon>
    </lineage>
</organism>
<sequence length="110" mass="12625">MARRVYHEWKGRNIFLFKGRLVFGPDAGSLVITLLLIVVPIVIFCTTVARNLLHEFPTYNPAYVILVVTILYTIYVLVLLFLTSARDPGFVPRNSNPPEEETLLCFFRHS</sequence>
<reference evidence="2" key="2">
    <citation type="journal article" date="2023" name="Int. J. Mol. Sci.">
        <title>De Novo Assembly and Annotation of 11 Diverse Shrub Willow (Salix) Genomes Reveals Novel Gene Organization in Sex-Linked Regions.</title>
        <authorList>
            <person name="Hyden B."/>
            <person name="Feng K."/>
            <person name="Yates T.B."/>
            <person name="Jawdy S."/>
            <person name="Cereghino C."/>
            <person name="Smart L.B."/>
            <person name="Muchero W."/>
        </authorList>
    </citation>
    <scope>NUCLEOTIDE SEQUENCE</scope>
    <source>
        <tissue evidence="2">Shoot tip</tissue>
    </source>
</reference>